<dbReference type="AlphaFoldDB" id="T5KYM4"/>
<name>T5KYM4_MICMQ</name>
<evidence type="ECO:0008006" key="3">
    <source>
        <dbReference type="Google" id="ProtNLM"/>
    </source>
</evidence>
<organism evidence="1 2">
    <name type="scientific">Microbacterium maritypicum MF109</name>
    <dbReference type="NCBI Taxonomy" id="1333857"/>
    <lineage>
        <taxon>Bacteria</taxon>
        <taxon>Bacillati</taxon>
        <taxon>Actinomycetota</taxon>
        <taxon>Actinomycetes</taxon>
        <taxon>Micrococcales</taxon>
        <taxon>Microbacteriaceae</taxon>
        <taxon>Microbacterium</taxon>
    </lineage>
</organism>
<reference evidence="1 2" key="1">
    <citation type="journal article" date="2013" name="Genome Announc.">
        <title>Whole-genome sequences of five oyster-associated bacteria show potential for crude oil hydrocarbon degradation.</title>
        <authorList>
            <person name="Chauhan A."/>
            <person name="Green S."/>
            <person name="Pathak A."/>
            <person name="Thomas J."/>
            <person name="Venkatramanan R."/>
        </authorList>
    </citation>
    <scope>NUCLEOTIDE SEQUENCE [LARGE SCALE GENOMIC DNA]</scope>
    <source>
        <strain evidence="1 2">MF109</strain>
    </source>
</reference>
<dbReference type="RefSeq" id="WP_021198700.1">
    <property type="nucleotide sequence ID" value="NZ_ATAO01000079.1"/>
</dbReference>
<dbReference type="PATRIC" id="fig|1333857.3.peg.716"/>
<sequence>MAAVIGGIVARHAIVRERPQMVDNGRGGVEADFTDATPVDLPGWALDAGNTVADLQNRDGAASRWTARGPFDADVERHDRITVFGERCKIDGAVVRQPGPSPCTSHTILSLVAWEG</sequence>
<dbReference type="EMBL" id="ATAO01000079">
    <property type="protein sequence ID" value="EQM83420.1"/>
    <property type="molecule type" value="Genomic_DNA"/>
</dbReference>
<dbReference type="Proteomes" id="UP000016033">
    <property type="component" value="Unassembled WGS sequence"/>
</dbReference>
<protein>
    <recommendedName>
        <fullName evidence="3">Head-to-tail stopper</fullName>
    </recommendedName>
</protein>
<comment type="caution">
    <text evidence="1">The sequence shown here is derived from an EMBL/GenBank/DDBJ whole genome shotgun (WGS) entry which is preliminary data.</text>
</comment>
<accession>T5KYM4</accession>
<gene>
    <name evidence="1" type="ORF">L687_12435</name>
</gene>
<evidence type="ECO:0000313" key="1">
    <source>
        <dbReference type="EMBL" id="EQM83420.1"/>
    </source>
</evidence>
<evidence type="ECO:0000313" key="2">
    <source>
        <dbReference type="Proteomes" id="UP000016033"/>
    </source>
</evidence>
<proteinExistence type="predicted"/>